<comment type="caution">
    <text evidence="1">The sequence shown here is derived from an EMBL/GenBank/DDBJ whole genome shotgun (WGS) entry which is preliminary data.</text>
</comment>
<dbReference type="InterPro" id="IPR011990">
    <property type="entry name" value="TPR-like_helical_dom_sf"/>
</dbReference>
<dbReference type="Gene3D" id="1.25.40.10">
    <property type="entry name" value="Tetratricopeptide repeat domain"/>
    <property type="match status" value="1"/>
</dbReference>
<dbReference type="EMBL" id="JAPFFF010000002">
    <property type="protein sequence ID" value="KAK8896379.1"/>
    <property type="molecule type" value="Genomic_DNA"/>
</dbReference>
<dbReference type="SUPFAM" id="SSF81901">
    <property type="entry name" value="HCP-like"/>
    <property type="match status" value="1"/>
</dbReference>
<name>A0ABR2KZ52_9EUKA</name>
<evidence type="ECO:0000313" key="1">
    <source>
        <dbReference type="EMBL" id="KAK8896379.1"/>
    </source>
</evidence>
<organism evidence="1 2">
    <name type="scientific">Tritrichomonas musculus</name>
    <dbReference type="NCBI Taxonomy" id="1915356"/>
    <lineage>
        <taxon>Eukaryota</taxon>
        <taxon>Metamonada</taxon>
        <taxon>Parabasalia</taxon>
        <taxon>Tritrichomonadida</taxon>
        <taxon>Tritrichomonadidae</taxon>
        <taxon>Tritrichomonas</taxon>
    </lineage>
</organism>
<sequence>MILAPSPQTLLHKKNPNYVMSLMSDCSIPDCLRSFDNDSSPKQGSPQPFIDLCFLTSGGENPKIRHSSYNSAFILHYVLKTMNPSVSLLFAQLALQVGDTEEAINFLIESAKNGSTHAMVLIGYLYFNFKNIFFSTVEQSKKESLKWILRAMKNGSEQSNFLLGEILSSFEHNQNPLLNNSTLLSTYFYAKFVKFNKSVSTSTRIVNNFYYLLQRNKIQSNDITFILHKLLLYIVSQGERTGLLYIYRFYQNNAEMMKIWGKMIIKYFPAQEKAEKNDLIEKAKKGVQKEDFYNLDLLNEEYQFSDKMAASFDENISIYSTRVLSQLLSSVDPFKSFKTSVFILQRYPPDSNGPKISHIAQSKYEDEQRLKSDLSININIRDGPDSVVNDYLNVSKNADNKNYHNFTNLDPSGLPINAFYHSNGFNEKMSGFYPNKNKTWLLLQLFEYVSPKPEKRNIIFASQIIYQIYNENRHGIVDSRLWQAKIKSKKQSDQIKCGFICLILKDVKSAFILFQRASMQGNSLGSLMCGLLLFHNDVESNNLNNLVSTNETENLVLKGRKEALSFFLRCSDDPIALLHLYIVFNDNYYYDRAVSLIGIVGNQLNRNNPSQQAGLNDEIAIEHINDNNNNNSTIGVRNLNENYAPFEIVGDIFYNGIKFVQNLKIARAFYAAAIDRAYKDDVSYLNLLAKFDSTQSS</sequence>
<dbReference type="Proteomes" id="UP001470230">
    <property type="component" value="Unassembled WGS sequence"/>
</dbReference>
<evidence type="ECO:0000313" key="2">
    <source>
        <dbReference type="Proteomes" id="UP001470230"/>
    </source>
</evidence>
<reference evidence="1 2" key="1">
    <citation type="submission" date="2024-04" db="EMBL/GenBank/DDBJ databases">
        <title>Tritrichomonas musculus Genome.</title>
        <authorList>
            <person name="Alves-Ferreira E."/>
            <person name="Grigg M."/>
            <person name="Lorenzi H."/>
            <person name="Galac M."/>
        </authorList>
    </citation>
    <scope>NUCLEOTIDE SEQUENCE [LARGE SCALE GENOMIC DNA]</scope>
    <source>
        <strain evidence="1 2">EAF2021</strain>
    </source>
</reference>
<proteinExistence type="predicted"/>
<gene>
    <name evidence="1" type="ORF">M9Y10_014277</name>
</gene>
<protein>
    <submittedName>
        <fullName evidence="1">Uncharacterized protein</fullName>
    </submittedName>
</protein>
<keyword evidence="2" id="KW-1185">Reference proteome</keyword>
<accession>A0ABR2KZ52</accession>